<dbReference type="Pfam" id="PF00654">
    <property type="entry name" value="Voltage_CLC"/>
    <property type="match status" value="1"/>
</dbReference>
<dbReference type="PRINTS" id="PR00762">
    <property type="entry name" value="CLCHANNEL"/>
</dbReference>
<evidence type="ECO:0000256" key="6">
    <source>
        <dbReference type="ARBA" id="ARBA00023136"/>
    </source>
</evidence>
<organism evidence="11 12">
    <name type="scientific">Liquorilactobacillus hordei DSM 19519</name>
    <dbReference type="NCBI Taxonomy" id="1423759"/>
    <lineage>
        <taxon>Bacteria</taxon>
        <taxon>Bacillati</taxon>
        <taxon>Bacillota</taxon>
        <taxon>Bacilli</taxon>
        <taxon>Lactobacillales</taxon>
        <taxon>Lactobacillaceae</taxon>
        <taxon>Liquorilactobacillus</taxon>
    </lineage>
</organism>
<comment type="caution">
    <text evidence="11">The sequence shown here is derived from an EMBL/GenBank/DDBJ whole genome shotgun (WGS) entry which is preliminary data.</text>
</comment>
<evidence type="ECO:0000256" key="7">
    <source>
        <dbReference type="ARBA" id="ARBA00023173"/>
    </source>
</evidence>
<evidence type="ECO:0000256" key="8">
    <source>
        <dbReference type="ARBA" id="ARBA00023214"/>
    </source>
</evidence>
<dbReference type="InterPro" id="IPR014743">
    <property type="entry name" value="Cl-channel_core"/>
</dbReference>
<evidence type="ECO:0000256" key="10">
    <source>
        <dbReference type="SAM" id="Phobius"/>
    </source>
</evidence>
<evidence type="ECO:0008006" key="13">
    <source>
        <dbReference type="Google" id="ProtNLM"/>
    </source>
</evidence>
<feature type="transmembrane region" description="Helical" evidence="10">
    <location>
        <begin position="12"/>
        <end position="34"/>
    </location>
</feature>
<gene>
    <name evidence="11" type="ORF">FC92_GL000542</name>
</gene>
<dbReference type="RefSeq" id="WP_057869665.1">
    <property type="nucleotide sequence ID" value="NZ_AZDX01000018.1"/>
</dbReference>
<feature type="transmembrane region" description="Helical" evidence="10">
    <location>
        <begin position="155"/>
        <end position="180"/>
    </location>
</feature>
<dbReference type="EMBL" id="AZDX01000018">
    <property type="protein sequence ID" value="KRL06602.1"/>
    <property type="molecule type" value="Genomic_DNA"/>
</dbReference>
<dbReference type="PANTHER" id="PTHR43427">
    <property type="entry name" value="CHLORIDE CHANNEL PROTEIN CLC-E"/>
    <property type="match status" value="1"/>
</dbReference>
<feature type="transmembrane region" description="Helical" evidence="10">
    <location>
        <begin position="59"/>
        <end position="79"/>
    </location>
</feature>
<keyword evidence="8" id="KW-0868">Chloride</keyword>
<sequence length="413" mass="44110">MNKFLKKENFVLLLSTIVLGIIVGTSSLLLSLLLDGVERLFLSFQENAANPASLEILPAHRMVSVFIGAIIAAIIWWFIRTRINKPVTIAKGLSGEKMPPVQTAIHVMTQIFYVGTGGSVGRELAPREAGAMLAQCWNTFLGKLHLALSDDDSKLLMAAAAGAGFAGIYSTPFTGMLFCIEILLKKVTKKAVVVSIIMSAIAMLIGTIVKGFGPYYLVGNQQFSMTFLIFVLLVSPLCGILGGIFRRSFKWAGKHQPKGSGILWQLPLMGLITGIFALSFPQIMGNGRALAQLSIDTFNQQMIWALLLGAIVKATITVFTIRAGASGGTLTPSIAIGAVIGTVLGIIFHSFFTIVPIWQCSLLGACTLLAASQQAPLMALMMIIEISHLNYSAFLPLGAGVALAIVASKLIPE</sequence>
<comment type="subcellular location">
    <subcellularLocation>
        <location evidence="1">Membrane</location>
        <topology evidence="1">Multi-pass membrane protein</topology>
    </subcellularLocation>
</comment>
<keyword evidence="4 10" id="KW-1133">Transmembrane helix</keyword>
<keyword evidence="5" id="KW-0406">Ion transport</keyword>
<evidence type="ECO:0000256" key="4">
    <source>
        <dbReference type="ARBA" id="ARBA00022989"/>
    </source>
</evidence>
<dbReference type="GeneID" id="98311735"/>
<evidence type="ECO:0000256" key="9">
    <source>
        <dbReference type="ARBA" id="ARBA00023303"/>
    </source>
</evidence>
<dbReference type="GO" id="GO:0005254">
    <property type="term" value="F:chloride channel activity"/>
    <property type="evidence" value="ECO:0007669"/>
    <property type="project" value="UniProtKB-KW"/>
</dbReference>
<dbReference type="InterPro" id="IPR050368">
    <property type="entry name" value="ClC-type_chloride_channel"/>
</dbReference>
<dbReference type="SUPFAM" id="SSF81340">
    <property type="entry name" value="Clc chloride channel"/>
    <property type="match status" value="1"/>
</dbReference>
<feature type="transmembrane region" description="Helical" evidence="10">
    <location>
        <begin position="266"/>
        <end position="283"/>
    </location>
</feature>
<evidence type="ECO:0000313" key="12">
    <source>
        <dbReference type="Proteomes" id="UP000051448"/>
    </source>
</evidence>
<evidence type="ECO:0000256" key="5">
    <source>
        <dbReference type="ARBA" id="ARBA00023065"/>
    </source>
</evidence>
<evidence type="ECO:0000256" key="1">
    <source>
        <dbReference type="ARBA" id="ARBA00004141"/>
    </source>
</evidence>
<feature type="transmembrane region" description="Helical" evidence="10">
    <location>
        <begin position="303"/>
        <end position="321"/>
    </location>
</feature>
<feature type="transmembrane region" description="Helical" evidence="10">
    <location>
        <begin position="333"/>
        <end position="355"/>
    </location>
</feature>
<feature type="transmembrane region" description="Helical" evidence="10">
    <location>
        <begin position="361"/>
        <end position="384"/>
    </location>
</feature>
<keyword evidence="2" id="KW-0813">Transport</keyword>
<dbReference type="OrthoDB" id="112446at2"/>
<dbReference type="GO" id="GO:0034707">
    <property type="term" value="C:chloride channel complex"/>
    <property type="evidence" value="ECO:0007669"/>
    <property type="project" value="UniProtKB-KW"/>
</dbReference>
<proteinExistence type="predicted"/>
<name>A0A0R1MNE9_9LACO</name>
<accession>A0A0R1MNE9</accession>
<keyword evidence="9" id="KW-0407">Ion channel</keyword>
<evidence type="ECO:0000256" key="2">
    <source>
        <dbReference type="ARBA" id="ARBA00022448"/>
    </source>
</evidence>
<dbReference type="STRING" id="1423759.FC92_GL000542"/>
<dbReference type="PANTHER" id="PTHR43427:SF6">
    <property type="entry name" value="CHLORIDE CHANNEL PROTEIN CLC-E"/>
    <property type="match status" value="1"/>
</dbReference>
<evidence type="ECO:0000313" key="11">
    <source>
        <dbReference type="EMBL" id="KRL06602.1"/>
    </source>
</evidence>
<dbReference type="PATRIC" id="fig|1423759.3.peg.580"/>
<feature type="transmembrane region" description="Helical" evidence="10">
    <location>
        <begin position="192"/>
        <end position="217"/>
    </location>
</feature>
<dbReference type="Proteomes" id="UP000051448">
    <property type="component" value="Unassembled WGS sequence"/>
</dbReference>
<dbReference type="InterPro" id="IPR001807">
    <property type="entry name" value="ClC"/>
</dbReference>
<protein>
    <recommendedName>
        <fullName evidence="13">Chloride channel protein EriC</fullName>
    </recommendedName>
</protein>
<keyword evidence="3 10" id="KW-0812">Transmembrane</keyword>
<reference evidence="11 12" key="1">
    <citation type="journal article" date="2015" name="Genome Announc.">
        <title>Expanding the biotechnology potential of lactobacilli through comparative genomics of 213 strains and associated genera.</title>
        <authorList>
            <person name="Sun Z."/>
            <person name="Harris H.M."/>
            <person name="McCann A."/>
            <person name="Guo C."/>
            <person name="Argimon S."/>
            <person name="Zhang W."/>
            <person name="Yang X."/>
            <person name="Jeffery I.B."/>
            <person name="Cooney J.C."/>
            <person name="Kagawa T.F."/>
            <person name="Liu W."/>
            <person name="Song Y."/>
            <person name="Salvetti E."/>
            <person name="Wrobel A."/>
            <person name="Rasinkangas P."/>
            <person name="Parkhill J."/>
            <person name="Rea M.C."/>
            <person name="O'Sullivan O."/>
            <person name="Ritari J."/>
            <person name="Douillard F.P."/>
            <person name="Paul Ross R."/>
            <person name="Yang R."/>
            <person name="Briner A.E."/>
            <person name="Felis G.E."/>
            <person name="de Vos W.M."/>
            <person name="Barrangou R."/>
            <person name="Klaenhammer T.R."/>
            <person name="Caufield P.W."/>
            <person name="Cui Y."/>
            <person name="Zhang H."/>
            <person name="O'Toole P.W."/>
        </authorList>
    </citation>
    <scope>NUCLEOTIDE SEQUENCE [LARGE SCALE GENOMIC DNA]</scope>
    <source>
        <strain evidence="11 12">DSM 19519</strain>
    </source>
</reference>
<dbReference type="AlphaFoldDB" id="A0A0R1MNE9"/>
<keyword evidence="6 10" id="KW-0472">Membrane</keyword>
<keyword evidence="7" id="KW-0869">Chloride channel</keyword>
<evidence type="ECO:0000256" key="3">
    <source>
        <dbReference type="ARBA" id="ARBA00022692"/>
    </source>
</evidence>
<feature type="transmembrane region" description="Helical" evidence="10">
    <location>
        <begin position="391"/>
        <end position="411"/>
    </location>
</feature>
<dbReference type="Gene3D" id="1.10.3080.10">
    <property type="entry name" value="Clc chloride channel"/>
    <property type="match status" value="1"/>
</dbReference>
<feature type="transmembrane region" description="Helical" evidence="10">
    <location>
        <begin position="223"/>
        <end position="245"/>
    </location>
</feature>
<keyword evidence="12" id="KW-1185">Reference proteome</keyword>